<evidence type="ECO:0000256" key="11">
    <source>
        <dbReference type="ARBA" id="ARBA00047729"/>
    </source>
</evidence>
<dbReference type="PANTHER" id="PTHR11157">
    <property type="entry name" value="FATTY ACID ACYL TRANSFERASE-RELATED"/>
    <property type="match status" value="1"/>
</dbReference>
<keyword evidence="2 14" id="KW-0444">Lipid biosynthesis</keyword>
<dbReference type="GO" id="GO:0034626">
    <property type="term" value="P:fatty acid elongation, polyunsaturated fatty acid"/>
    <property type="evidence" value="ECO:0007669"/>
    <property type="project" value="TreeGrafter"/>
</dbReference>
<dbReference type="InterPro" id="IPR033675">
    <property type="entry name" value="ELOVL6"/>
</dbReference>
<protein>
    <recommendedName>
        <fullName evidence="14">Elongation of very long chain fatty acids protein 6</fullName>
        <ecNumber evidence="14">2.3.1.199</ecNumber>
    </recommendedName>
    <alternativeName>
        <fullName evidence="14">3-keto acyl-CoA synthase ELOVL6</fullName>
    </alternativeName>
    <alternativeName>
        <fullName evidence="14">ELOVL fatty acid elongase 6</fullName>
        <shortName evidence="14">ELOVL FA elongase 6</shortName>
    </alternativeName>
    <alternativeName>
        <fullName evidence="14">Very long chain 3-ketoacyl-CoA synthase 6</fullName>
    </alternativeName>
    <alternativeName>
        <fullName evidence="14">Very long chain 3-oxoacyl-CoA synthase 6</fullName>
    </alternativeName>
</protein>
<evidence type="ECO:0000313" key="16">
    <source>
        <dbReference type="Proteomes" id="UP000515159"/>
    </source>
</evidence>
<evidence type="ECO:0000256" key="14">
    <source>
        <dbReference type="HAMAP-Rule" id="MF_03206"/>
    </source>
</evidence>
<organism evidence="16 17">
    <name type="scientific">Geotrypetes seraphini</name>
    <name type="common">Gaboon caecilian</name>
    <name type="synonym">Caecilia seraphini</name>
    <dbReference type="NCBI Taxonomy" id="260995"/>
    <lineage>
        <taxon>Eukaryota</taxon>
        <taxon>Metazoa</taxon>
        <taxon>Chordata</taxon>
        <taxon>Craniata</taxon>
        <taxon>Vertebrata</taxon>
        <taxon>Euteleostomi</taxon>
        <taxon>Amphibia</taxon>
        <taxon>Gymnophiona</taxon>
        <taxon>Geotrypetes</taxon>
    </lineage>
</organism>
<evidence type="ECO:0000256" key="7">
    <source>
        <dbReference type="ARBA" id="ARBA00023098"/>
    </source>
</evidence>
<sequence length="269" mass="31478">MLASDANLSRLPFGQYDFERSFDEQGALEWFQENWSKSFVFSVVYAALIFGGQHVMKERRKFELRVPLVLWSLTLALFSIVGALRTGWYLGHVLITSGFKQSVCDQSFYNGPVSKFWAYAFVMSKVPELGDTLFIVLRKQKLIFLHWYHHITVLLYAWYAYKDMVAGGGWFMTMNYNVHAVMYSYYTLRAAQLHVPRYCAMFITFTQILQMVMGLMVNVLVYSWMQDGSCPSTWANIFWSSVMYLSYLLLFCSFFYKAYLKGRERAKAE</sequence>
<evidence type="ECO:0000256" key="8">
    <source>
        <dbReference type="ARBA" id="ARBA00023136"/>
    </source>
</evidence>
<comment type="catalytic activity">
    <reaction evidence="12">
        <text>hexadecanoyl-CoA + malonyl-CoA + H(+) = 3-oxooctadecanoyl-CoA + CO2 + CoA</text>
        <dbReference type="Rhea" id="RHEA:35315"/>
        <dbReference type="ChEBI" id="CHEBI:15378"/>
        <dbReference type="ChEBI" id="CHEBI:16526"/>
        <dbReference type="ChEBI" id="CHEBI:57287"/>
        <dbReference type="ChEBI" id="CHEBI:57379"/>
        <dbReference type="ChEBI" id="CHEBI:57384"/>
        <dbReference type="ChEBI" id="CHEBI:71407"/>
    </reaction>
    <physiologicalReaction direction="left-to-right" evidence="12">
        <dbReference type="Rhea" id="RHEA:35316"/>
    </physiologicalReaction>
</comment>
<proteinExistence type="inferred from homology"/>
<evidence type="ECO:0000256" key="1">
    <source>
        <dbReference type="ARBA" id="ARBA00004141"/>
    </source>
</evidence>
<feature type="transmembrane region" description="Helical" evidence="14 15">
    <location>
        <begin position="38"/>
        <end position="56"/>
    </location>
</feature>
<comment type="caution">
    <text evidence="14">Lacks conserved residue(s) required for the propagation of feature annotation.</text>
</comment>
<dbReference type="EC" id="2.3.1.199" evidence="14"/>
<keyword evidence="6 14" id="KW-1133">Transmembrane helix</keyword>
<feature type="transmembrane region" description="Helical" evidence="14 15">
    <location>
        <begin position="237"/>
        <end position="256"/>
    </location>
</feature>
<comment type="function">
    <text evidence="14">Catalyzes the first and rate-limiting reaction of the four reactions that constitute the long-chain fatty acids elongation cycle. This endoplasmic reticulum-bound enzymatic process allows the addition of 2 carbons to the chain of long- and very long-chain fatty acids (VLCFAs) per cycle. Condensing enzyme that elongates fatty acids with 12, 14 and 16 carbons with higher activity toward C16:0 acyl-CoAs. Catalyzes the synthesis of unsaturated C16 long chain fatty acids and, to a lesser extent, C18:0 and those with low desaturation degree. May participate to the production of saturated and monounsaturated VLCFAs of different chain lengths that are involved in multiple biological processes as precursors of membrane lipids and lipid mediators.</text>
</comment>
<reference evidence="17" key="1">
    <citation type="submission" date="2025-08" db="UniProtKB">
        <authorList>
            <consortium name="RefSeq"/>
        </authorList>
    </citation>
    <scope>IDENTIFICATION</scope>
</reference>
<evidence type="ECO:0000256" key="5">
    <source>
        <dbReference type="ARBA" id="ARBA00022832"/>
    </source>
</evidence>
<comment type="catalytic activity">
    <reaction evidence="11">
        <text>dodecanoyl-CoA + malonyl-CoA + H(+) = 3-oxotetradecanoyl-CoA + CO2 + CoA</text>
        <dbReference type="Rhea" id="RHEA:60140"/>
        <dbReference type="ChEBI" id="CHEBI:15378"/>
        <dbReference type="ChEBI" id="CHEBI:16526"/>
        <dbReference type="ChEBI" id="CHEBI:57287"/>
        <dbReference type="ChEBI" id="CHEBI:57375"/>
        <dbReference type="ChEBI" id="CHEBI:57384"/>
        <dbReference type="ChEBI" id="CHEBI:62543"/>
    </reaction>
    <physiologicalReaction direction="left-to-right" evidence="11">
        <dbReference type="Rhea" id="RHEA:60141"/>
    </physiologicalReaction>
</comment>
<dbReference type="GO" id="GO:0006636">
    <property type="term" value="P:unsaturated fatty acid biosynthetic process"/>
    <property type="evidence" value="ECO:0007669"/>
    <property type="project" value="UniProtKB-UniRule"/>
</dbReference>
<evidence type="ECO:0000256" key="4">
    <source>
        <dbReference type="ARBA" id="ARBA00022692"/>
    </source>
</evidence>
<accession>A0A6P8RCF1</accession>
<evidence type="ECO:0000256" key="3">
    <source>
        <dbReference type="ARBA" id="ARBA00022679"/>
    </source>
</evidence>
<dbReference type="GO" id="GO:0009922">
    <property type="term" value="F:fatty acid elongase activity"/>
    <property type="evidence" value="ECO:0007669"/>
    <property type="project" value="UniProtKB-UniRule"/>
</dbReference>
<dbReference type="Pfam" id="PF01151">
    <property type="entry name" value="ELO"/>
    <property type="match status" value="1"/>
</dbReference>
<dbReference type="InParanoid" id="A0A6P8RCF1"/>
<dbReference type="GO" id="GO:0035338">
    <property type="term" value="P:long-chain fatty-acyl-CoA biosynthetic process"/>
    <property type="evidence" value="ECO:0007669"/>
    <property type="project" value="UniProtKB-UniRule"/>
</dbReference>
<dbReference type="Proteomes" id="UP000515159">
    <property type="component" value="Chromosome 4"/>
</dbReference>
<dbReference type="GO" id="GO:0019367">
    <property type="term" value="P:fatty acid elongation, saturated fatty acid"/>
    <property type="evidence" value="ECO:0007669"/>
    <property type="project" value="UniProtKB-UniRule"/>
</dbReference>
<evidence type="ECO:0000256" key="6">
    <source>
        <dbReference type="ARBA" id="ARBA00022989"/>
    </source>
</evidence>
<dbReference type="KEGG" id="gsh:117360050"/>
<keyword evidence="10 14" id="KW-0325">Glycoprotein</keyword>
<dbReference type="OrthoDB" id="10259681at2759"/>
<dbReference type="GO" id="GO:0005789">
    <property type="term" value="C:endoplasmic reticulum membrane"/>
    <property type="evidence" value="ECO:0007669"/>
    <property type="project" value="UniProtKB-SubCell"/>
</dbReference>
<feature type="transmembrane region" description="Helical" evidence="14 15">
    <location>
        <begin position="144"/>
        <end position="161"/>
    </location>
</feature>
<keyword evidence="7 14" id="KW-0443">Lipid metabolism</keyword>
<keyword evidence="16" id="KW-1185">Reference proteome</keyword>
<dbReference type="GeneID" id="117360050"/>
<feature type="transmembrane region" description="Helical" evidence="14 15">
    <location>
        <begin position="167"/>
        <end position="186"/>
    </location>
</feature>
<dbReference type="PROSITE" id="PS01188">
    <property type="entry name" value="ELO"/>
    <property type="match status" value="1"/>
</dbReference>
<evidence type="ECO:0000256" key="10">
    <source>
        <dbReference type="ARBA" id="ARBA00023180"/>
    </source>
</evidence>
<dbReference type="HAMAP" id="MF_03206">
    <property type="entry name" value="VLCF_elongase_6"/>
    <property type="match status" value="1"/>
</dbReference>
<dbReference type="PANTHER" id="PTHR11157:SF68">
    <property type="entry name" value="ELONGATION OF VERY LONG CHAIN FATTY ACIDS PROTEIN 3"/>
    <property type="match status" value="1"/>
</dbReference>
<gene>
    <name evidence="17" type="primary">LOC117360050</name>
    <name evidence="14" type="synonym">ELOVL6</name>
</gene>
<name>A0A6P8RCF1_GEOSA</name>
<comment type="catalytic activity">
    <reaction evidence="14 15">
        <text>a very-long-chain acyl-CoA + malonyl-CoA + H(+) = a very-long-chain 3-oxoacyl-CoA + CO2 + CoA</text>
        <dbReference type="Rhea" id="RHEA:32727"/>
        <dbReference type="ChEBI" id="CHEBI:15378"/>
        <dbReference type="ChEBI" id="CHEBI:16526"/>
        <dbReference type="ChEBI" id="CHEBI:57287"/>
        <dbReference type="ChEBI" id="CHEBI:57384"/>
        <dbReference type="ChEBI" id="CHEBI:90725"/>
        <dbReference type="ChEBI" id="CHEBI:90736"/>
        <dbReference type="EC" id="2.3.1.199"/>
    </reaction>
</comment>
<comment type="pathway">
    <text evidence="14">Lipid metabolism; fatty acid biosynthesis.</text>
</comment>
<feature type="transmembrane region" description="Helical" evidence="14 15">
    <location>
        <begin position="116"/>
        <end position="137"/>
    </location>
</feature>
<keyword evidence="9 14" id="KW-0275">Fatty acid biosynthesis</keyword>
<keyword evidence="4 14" id="KW-0812">Transmembrane</keyword>
<evidence type="ECO:0000256" key="9">
    <source>
        <dbReference type="ARBA" id="ARBA00023160"/>
    </source>
</evidence>
<dbReference type="InterPro" id="IPR030457">
    <property type="entry name" value="ELO_CS"/>
</dbReference>
<keyword evidence="8 14" id="KW-0472">Membrane</keyword>
<evidence type="ECO:0000256" key="12">
    <source>
        <dbReference type="ARBA" id="ARBA00048706"/>
    </source>
</evidence>
<comment type="PTM">
    <text evidence="14">N-Glycosylated.</text>
</comment>
<dbReference type="GO" id="GO:0030148">
    <property type="term" value="P:sphingolipid biosynthetic process"/>
    <property type="evidence" value="ECO:0007669"/>
    <property type="project" value="TreeGrafter"/>
</dbReference>
<dbReference type="AlphaFoldDB" id="A0A6P8RCF1"/>
<comment type="subcellular location">
    <subcellularLocation>
        <location evidence="14">Endoplasmic reticulum membrane</location>
        <topology evidence="14">Multi-pass membrane protein</topology>
    </subcellularLocation>
    <subcellularLocation>
        <location evidence="1">Membrane</location>
        <topology evidence="1">Multi-pass membrane protein</topology>
    </subcellularLocation>
</comment>
<keyword evidence="5 14" id="KW-0276">Fatty acid metabolism</keyword>
<feature type="transmembrane region" description="Helical" evidence="14 15">
    <location>
        <begin position="68"/>
        <end position="90"/>
    </location>
</feature>
<evidence type="ECO:0000256" key="15">
    <source>
        <dbReference type="RuleBase" id="RU361115"/>
    </source>
</evidence>
<evidence type="ECO:0000313" key="17">
    <source>
        <dbReference type="RefSeq" id="XP_033799543.1"/>
    </source>
</evidence>
<keyword evidence="3 14" id="KW-0808">Transferase</keyword>
<evidence type="ECO:0000256" key="13">
    <source>
        <dbReference type="ARBA" id="ARBA00048904"/>
    </source>
</evidence>
<evidence type="ECO:0000256" key="2">
    <source>
        <dbReference type="ARBA" id="ARBA00022516"/>
    </source>
</evidence>
<dbReference type="GO" id="GO:0042761">
    <property type="term" value="P:very long-chain fatty acid biosynthetic process"/>
    <property type="evidence" value="ECO:0007669"/>
    <property type="project" value="InterPro"/>
</dbReference>
<dbReference type="RefSeq" id="XP_033799543.1">
    <property type="nucleotide sequence ID" value="XM_033943652.1"/>
</dbReference>
<comment type="catalytic activity">
    <reaction evidence="13">
        <text>tetradecanoyl-CoA + malonyl-CoA + H(+) = 3-oxohexadecanoyl-CoA + CO2 + CoA</text>
        <dbReference type="Rhea" id="RHEA:39167"/>
        <dbReference type="ChEBI" id="CHEBI:15378"/>
        <dbReference type="ChEBI" id="CHEBI:16526"/>
        <dbReference type="ChEBI" id="CHEBI:57287"/>
        <dbReference type="ChEBI" id="CHEBI:57349"/>
        <dbReference type="ChEBI" id="CHEBI:57384"/>
        <dbReference type="ChEBI" id="CHEBI:57385"/>
    </reaction>
    <physiologicalReaction direction="left-to-right" evidence="13">
        <dbReference type="Rhea" id="RHEA:39168"/>
    </physiologicalReaction>
</comment>
<comment type="similarity">
    <text evidence="14">Belongs to the ELO family. ELOVL6 subfamily.</text>
</comment>
<dbReference type="InterPro" id="IPR002076">
    <property type="entry name" value="ELO_fam"/>
</dbReference>
<keyword evidence="14" id="KW-0256">Endoplasmic reticulum</keyword>
<dbReference type="GO" id="GO:0034625">
    <property type="term" value="P:fatty acid elongation, monounsaturated fatty acid"/>
    <property type="evidence" value="ECO:0007669"/>
    <property type="project" value="UniProtKB-UniRule"/>
</dbReference>
<feature type="transmembrane region" description="Helical" evidence="14 15">
    <location>
        <begin position="198"/>
        <end position="225"/>
    </location>
</feature>
<dbReference type="UniPathway" id="UPA00094"/>